<gene>
    <name evidence="1" type="ORF">SAMN05446037_102629</name>
</gene>
<dbReference type="Proteomes" id="UP000198304">
    <property type="component" value="Unassembled WGS sequence"/>
</dbReference>
<reference evidence="1 2" key="1">
    <citation type="submission" date="2017-06" db="EMBL/GenBank/DDBJ databases">
        <authorList>
            <person name="Kim H.J."/>
            <person name="Triplett B.A."/>
        </authorList>
    </citation>
    <scope>NUCLEOTIDE SEQUENCE [LARGE SCALE GENOMIC DNA]</scope>
    <source>
        <strain evidence="1 2">SCA</strain>
    </source>
</reference>
<accession>A0A239I7D7</accession>
<evidence type="ECO:0000313" key="1">
    <source>
        <dbReference type="EMBL" id="SNS89806.1"/>
    </source>
</evidence>
<organism evidence="1 2">
    <name type="scientific">Anaerovirgula multivorans</name>
    <dbReference type="NCBI Taxonomy" id="312168"/>
    <lineage>
        <taxon>Bacteria</taxon>
        <taxon>Bacillati</taxon>
        <taxon>Bacillota</taxon>
        <taxon>Clostridia</taxon>
        <taxon>Peptostreptococcales</taxon>
        <taxon>Natronincolaceae</taxon>
        <taxon>Anaerovirgula</taxon>
    </lineage>
</organism>
<dbReference type="RefSeq" id="WP_089284508.1">
    <property type="nucleotide sequence ID" value="NZ_FZOJ01000026.1"/>
</dbReference>
<name>A0A239I7D7_9FIRM</name>
<dbReference type="EMBL" id="FZOJ01000026">
    <property type="protein sequence ID" value="SNS89806.1"/>
    <property type="molecule type" value="Genomic_DNA"/>
</dbReference>
<evidence type="ECO:0000313" key="2">
    <source>
        <dbReference type="Proteomes" id="UP000198304"/>
    </source>
</evidence>
<proteinExistence type="predicted"/>
<keyword evidence="2" id="KW-1185">Reference proteome</keyword>
<dbReference type="OrthoDB" id="9815497at2"/>
<dbReference type="AlphaFoldDB" id="A0A239I7D7"/>
<sequence>MRKNIVVIRSGGDIGTAIAHKLHRCGFKVLILETNHPLVIRRTVAFAQAIFNGEVEVEGVKAVKVEGLYEIIGAWEDNNIPIIIDKDCSILKEIPTDIIIDAIMAKRNLGTSIDMAPITVAVGPGFEAGVDVDVVIETNRGHHLGKLIFTGFAKTDTGVPGNIMGYSNERVIKAPCTGAIKILCDIGEIVTKEQIIAYIENEPIQAAIGGVLRGMIHENTMVTKGLKIADVDPRGCVEYCYTMSDKARAIAGGVLEAIFYIKKKKNIVL</sequence>
<dbReference type="InterPro" id="IPR017695">
    <property type="entry name" value="Se-dep_Mo_hydrolase_YqeB"/>
</dbReference>
<dbReference type="NCBIfam" id="TIGR03309">
    <property type="entry name" value="matur_yqeB"/>
    <property type="match status" value="1"/>
</dbReference>
<protein>
    <submittedName>
        <fullName evidence="1">Xanthine dehydrogenase accessory factor</fullName>
    </submittedName>
</protein>